<name>A0AB37QWZ4_PSEAV</name>
<dbReference type="AlphaFoldDB" id="A0AB37QWZ4"/>
<organism evidence="1 2">
    <name type="scientific">Pseudomonas amygdali pv. lachrymans</name>
    <name type="common">Pseudomonas syringae pv. lachrymans</name>
    <dbReference type="NCBI Taxonomy" id="53707"/>
    <lineage>
        <taxon>Bacteria</taxon>
        <taxon>Pseudomonadati</taxon>
        <taxon>Pseudomonadota</taxon>
        <taxon>Gammaproteobacteria</taxon>
        <taxon>Pseudomonadales</taxon>
        <taxon>Pseudomonadaceae</taxon>
        <taxon>Pseudomonas</taxon>
        <taxon>Pseudomonas amygdali</taxon>
    </lineage>
</organism>
<accession>A0AB37QWZ4</accession>
<evidence type="ECO:0000313" key="2">
    <source>
        <dbReference type="Proteomes" id="UP000271817"/>
    </source>
</evidence>
<reference evidence="1 2" key="1">
    <citation type="submission" date="2018-08" db="EMBL/GenBank/DDBJ databases">
        <title>Recombination of ecologically and evolutionarily significant loci maintains genetic cohesion in the Pseudomonas syringae species complex.</title>
        <authorList>
            <person name="Dillon M."/>
            <person name="Thakur S."/>
            <person name="Almeida R.N.D."/>
            <person name="Weir B.S."/>
            <person name="Guttman D.S."/>
        </authorList>
    </citation>
    <scope>NUCLEOTIDE SEQUENCE [LARGE SCALE GENOMIC DNA]</scope>
    <source>
        <strain evidence="1 2">ICMP 3402</strain>
    </source>
</reference>
<sequence>MENNGSHTMHKVFRITLRGELQVFTASDLAACIREANRLNVERGYHASVHVVECADGHRMTAADCKAAA</sequence>
<gene>
    <name evidence="1" type="ORF">ALP33_02551</name>
</gene>
<evidence type="ECO:0000313" key="1">
    <source>
        <dbReference type="EMBL" id="RMU13594.1"/>
    </source>
</evidence>
<dbReference type="Proteomes" id="UP000271817">
    <property type="component" value="Unassembled WGS sequence"/>
</dbReference>
<dbReference type="EMBL" id="RBTW01000357">
    <property type="protein sequence ID" value="RMU13594.1"/>
    <property type="molecule type" value="Genomic_DNA"/>
</dbReference>
<comment type="caution">
    <text evidence="1">The sequence shown here is derived from an EMBL/GenBank/DDBJ whole genome shotgun (WGS) entry which is preliminary data.</text>
</comment>
<proteinExistence type="predicted"/>
<protein>
    <submittedName>
        <fullName evidence="1">Uncharacterized protein</fullName>
    </submittedName>
</protein>